<feature type="region of interest" description="Disordered" evidence="1">
    <location>
        <begin position="26"/>
        <end position="49"/>
    </location>
</feature>
<reference evidence="2 3" key="1">
    <citation type="submission" date="2021-06" db="EMBL/GenBank/DDBJ databases">
        <authorList>
            <person name="Kallberg Y."/>
            <person name="Tangrot J."/>
            <person name="Rosling A."/>
        </authorList>
    </citation>
    <scope>NUCLEOTIDE SEQUENCE [LARGE SCALE GENOMIC DNA]</scope>
    <source>
        <strain evidence="2 3">120-4 pot B 10/14</strain>
    </source>
</reference>
<accession>A0ABN7W6G0</accession>
<evidence type="ECO:0000256" key="1">
    <source>
        <dbReference type="SAM" id="MobiDB-lite"/>
    </source>
</evidence>
<sequence length="49" mass="5528">SNLMTATEKLAFDNGLEHFNKLEQFNGPEHLNEPEHSNDQSGMTIIITN</sequence>
<evidence type="ECO:0000313" key="3">
    <source>
        <dbReference type="Proteomes" id="UP000789901"/>
    </source>
</evidence>
<keyword evidence="3" id="KW-1185">Reference proteome</keyword>
<feature type="non-terminal residue" evidence="2">
    <location>
        <position position="1"/>
    </location>
</feature>
<organism evidence="2 3">
    <name type="scientific">Gigaspora margarita</name>
    <dbReference type="NCBI Taxonomy" id="4874"/>
    <lineage>
        <taxon>Eukaryota</taxon>
        <taxon>Fungi</taxon>
        <taxon>Fungi incertae sedis</taxon>
        <taxon>Mucoromycota</taxon>
        <taxon>Glomeromycotina</taxon>
        <taxon>Glomeromycetes</taxon>
        <taxon>Diversisporales</taxon>
        <taxon>Gigasporaceae</taxon>
        <taxon>Gigaspora</taxon>
    </lineage>
</organism>
<proteinExistence type="predicted"/>
<gene>
    <name evidence="2" type="ORF">GMARGA_LOCUS27073</name>
</gene>
<evidence type="ECO:0000313" key="2">
    <source>
        <dbReference type="EMBL" id="CAG8818510.1"/>
    </source>
</evidence>
<name>A0ABN7W6G0_GIGMA</name>
<dbReference type="Proteomes" id="UP000789901">
    <property type="component" value="Unassembled WGS sequence"/>
</dbReference>
<comment type="caution">
    <text evidence="2">The sequence shown here is derived from an EMBL/GenBank/DDBJ whole genome shotgun (WGS) entry which is preliminary data.</text>
</comment>
<dbReference type="EMBL" id="CAJVQB010032576">
    <property type="protein sequence ID" value="CAG8818510.1"/>
    <property type="molecule type" value="Genomic_DNA"/>
</dbReference>
<protein>
    <submittedName>
        <fullName evidence="2">38111_t:CDS:1</fullName>
    </submittedName>
</protein>
<feature type="compositionally biased region" description="Polar residues" evidence="1">
    <location>
        <begin position="39"/>
        <end position="49"/>
    </location>
</feature>